<dbReference type="EMBL" id="HBIX01015937">
    <property type="protein sequence ID" value="CAE0718807.1"/>
    <property type="molecule type" value="Transcribed_RNA"/>
</dbReference>
<feature type="compositionally biased region" description="Low complexity" evidence="1">
    <location>
        <begin position="63"/>
        <end position="76"/>
    </location>
</feature>
<feature type="chain" id="PRO_5030791801" evidence="2">
    <location>
        <begin position="18"/>
        <end position="523"/>
    </location>
</feature>
<name>A0A7S4EJW1_9STRA</name>
<reference evidence="3" key="1">
    <citation type="submission" date="2021-01" db="EMBL/GenBank/DDBJ databases">
        <authorList>
            <person name="Corre E."/>
            <person name="Pelletier E."/>
            <person name="Niang G."/>
            <person name="Scheremetjew M."/>
            <person name="Finn R."/>
            <person name="Kale V."/>
            <person name="Holt S."/>
            <person name="Cochrane G."/>
            <person name="Meng A."/>
            <person name="Brown T."/>
            <person name="Cohen L."/>
        </authorList>
    </citation>
    <scope>NUCLEOTIDE SEQUENCE</scope>
    <source>
        <strain evidence="3">10249 10 AB</strain>
    </source>
</reference>
<dbReference type="AlphaFoldDB" id="A0A7S4EJW1"/>
<gene>
    <name evidence="3" type="ORF">PAUS00366_LOCUS11561</name>
</gene>
<sequence length="523" mass="57146">MMRFTVAASVLTTTANAAAVLLSSSETPCSSTSCLLVPPFAAEDEIKSGSSENNKYTFDRPLRNSNNPDSSSSRPYSRPRPRPRPRHHLPLRNTTAEGSYNYANEKNYEHTMDIGILSSRRLSPSATGGAKETTTMKNSAFDLFNIVVQDKTNLDFLCDANDDGDNESSSMYFCSTCDRIGETSAGIGAVGSFDCQTPNPSSSSSNSNCYEINSRCPNNIMTVCRYDTFQRTVSSDSNNNSKESSPSSYFSERCRRIETTLTKSNRQLYDDEESFWEFSNCMRYNISTLPSEGESYGNNDENTCEMEVDGVVCSSCRLETVDVADNTLATTRKEFCATFDCGNTVLGYSGRFCNVPNLAKNAMDYFVYRSLPCDQGCNLCGNYYTTTNDKNATKRTTGSTMAMMKFRDSDFALPDDAIESSSTSSSTSTSTSSIPAVINCFEAQWKAMIGPTENSYCEKAQPAVRESCGCMPMTTISPNSNGEEGPSSSNKNVVIPSGATRILSPNEVVATALALFLVAFVFI</sequence>
<organism evidence="3">
    <name type="scientific">Pseudo-nitzschia australis</name>
    <dbReference type="NCBI Taxonomy" id="44445"/>
    <lineage>
        <taxon>Eukaryota</taxon>
        <taxon>Sar</taxon>
        <taxon>Stramenopiles</taxon>
        <taxon>Ochrophyta</taxon>
        <taxon>Bacillariophyta</taxon>
        <taxon>Bacillariophyceae</taxon>
        <taxon>Bacillariophycidae</taxon>
        <taxon>Bacillariales</taxon>
        <taxon>Bacillariaceae</taxon>
        <taxon>Pseudo-nitzschia</taxon>
    </lineage>
</organism>
<feature type="region of interest" description="Disordered" evidence="1">
    <location>
        <begin position="46"/>
        <end position="100"/>
    </location>
</feature>
<feature type="compositionally biased region" description="Basic residues" evidence="1">
    <location>
        <begin position="77"/>
        <end position="90"/>
    </location>
</feature>
<feature type="signal peptide" evidence="2">
    <location>
        <begin position="1"/>
        <end position="17"/>
    </location>
</feature>
<accession>A0A7S4EJW1</accession>
<evidence type="ECO:0000313" key="3">
    <source>
        <dbReference type="EMBL" id="CAE0718807.1"/>
    </source>
</evidence>
<proteinExistence type="predicted"/>
<evidence type="ECO:0000256" key="1">
    <source>
        <dbReference type="SAM" id="MobiDB-lite"/>
    </source>
</evidence>
<protein>
    <submittedName>
        <fullName evidence="3">Uncharacterized protein</fullName>
    </submittedName>
</protein>
<evidence type="ECO:0000256" key="2">
    <source>
        <dbReference type="SAM" id="SignalP"/>
    </source>
</evidence>
<keyword evidence="2" id="KW-0732">Signal</keyword>